<reference evidence="1 2" key="2">
    <citation type="submission" date="2007-05" db="EMBL/GenBank/DDBJ databases">
        <title>Draft genome sequence of Bifidobacterium adolescentis (L2-32).</title>
        <authorList>
            <person name="Sudarsanam P."/>
            <person name="Ley R."/>
            <person name="Guruge J."/>
            <person name="Turnbaugh P.J."/>
            <person name="Mahowald M."/>
            <person name="Liep D."/>
            <person name="Gordon J."/>
        </authorList>
    </citation>
    <scope>NUCLEOTIDE SEQUENCE [LARGE SCALE GENOMIC DNA]</scope>
    <source>
        <strain evidence="1 2">L2-32</strain>
    </source>
</reference>
<evidence type="ECO:0000313" key="1">
    <source>
        <dbReference type="EMBL" id="EDN83892.1"/>
    </source>
</evidence>
<evidence type="ECO:0000313" key="2">
    <source>
        <dbReference type="Proteomes" id="UP000003773"/>
    </source>
</evidence>
<sequence length="181" mass="20268">MLHITCFGKTAGKGDGRAGMAQHEGIMLAFQRIGETRHLAEPRLVQIRLGAPGKHLVHVALVGDIENETVTWRTEHAVQRHGKLHHAKIRTDVATMLPAVIQQRGTNLQTQITQLLRRKGMHIRRRMNRTQYASGHYAQLSFPEPVFFTAENPIPLYASAGVSVVKYLQSLLNCGTMETMK</sequence>
<dbReference type="Proteomes" id="UP000003773">
    <property type="component" value="Unassembled WGS sequence"/>
</dbReference>
<accession>A7A4R0</accession>
<protein>
    <submittedName>
        <fullName evidence="1">Uncharacterized protein</fullName>
    </submittedName>
</protein>
<reference evidence="1 2" key="1">
    <citation type="submission" date="2007-04" db="EMBL/GenBank/DDBJ databases">
        <authorList>
            <person name="Fulton L."/>
            <person name="Clifton S."/>
            <person name="Fulton B."/>
            <person name="Xu J."/>
            <person name="Minx P."/>
            <person name="Pepin K.H."/>
            <person name="Johnson M."/>
            <person name="Thiruvilangam P."/>
            <person name="Bhonagiri V."/>
            <person name="Nash W.E."/>
            <person name="Mardis E.R."/>
            <person name="Wilson R.K."/>
        </authorList>
    </citation>
    <scope>NUCLEOTIDE SEQUENCE [LARGE SCALE GENOMIC DNA]</scope>
    <source>
        <strain evidence="1 2">L2-32</strain>
    </source>
</reference>
<comment type="caution">
    <text evidence="1">The sequence shown here is derived from an EMBL/GenBank/DDBJ whole genome shotgun (WGS) entry which is preliminary data.</text>
</comment>
<dbReference type="HOGENOM" id="CLU_1486296_0_0_11"/>
<proteinExistence type="predicted"/>
<dbReference type="AlphaFoldDB" id="A7A4R0"/>
<organism evidence="1 2">
    <name type="scientific">Bifidobacterium adolescentis L2-32</name>
    <dbReference type="NCBI Taxonomy" id="411481"/>
    <lineage>
        <taxon>Bacteria</taxon>
        <taxon>Bacillati</taxon>
        <taxon>Actinomycetota</taxon>
        <taxon>Actinomycetes</taxon>
        <taxon>Bifidobacteriales</taxon>
        <taxon>Bifidobacteriaceae</taxon>
        <taxon>Bifidobacterium</taxon>
    </lineage>
</organism>
<gene>
    <name evidence="1" type="ORF">BIFADO_00821</name>
</gene>
<name>A7A4R0_BIFAD</name>
<dbReference type="EMBL" id="AAXD02000018">
    <property type="protein sequence ID" value="EDN83892.1"/>
    <property type="molecule type" value="Genomic_DNA"/>
</dbReference>